<dbReference type="SUPFAM" id="SSF47699">
    <property type="entry name" value="Bifunctional inhibitor/lipid-transfer protein/seed storage 2S albumin"/>
    <property type="match status" value="1"/>
</dbReference>
<sequence length="102" mass="11696">MANLTFASTGLAQSPEPDRYLDQCLAKISSRCAMYAMAEMYRHGSPKQNRCCLEIYHMGQICLNLVTRHMIEALVPKLEAAQKQDLVDKATQIWYLYVPLER</sequence>
<name>A0ABC8KWE3_ERUVS</name>
<protein>
    <recommendedName>
        <fullName evidence="2">Prolamin-like domain-containing protein</fullName>
    </recommendedName>
</protein>
<evidence type="ECO:0000256" key="1">
    <source>
        <dbReference type="ARBA" id="ARBA00022729"/>
    </source>
</evidence>
<evidence type="ECO:0000313" key="3">
    <source>
        <dbReference type="EMBL" id="CAH8363364.1"/>
    </source>
</evidence>
<proteinExistence type="predicted"/>
<keyword evidence="1" id="KW-0732">Signal</keyword>
<dbReference type="EMBL" id="CAKOAT010358487">
    <property type="protein sequence ID" value="CAH8363364.1"/>
    <property type="molecule type" value="Genomic_DNA"/>
</dbReference>
<organism evidence="3 4">
    <name type="scientific">Eruca vesicaria subsp. sativa</name>
    <name type="common">Garden rocket</name>
    <name type="synonym">Eruca sativa</name>
    <dbReference type="NCBI Taxonomy" id="29727"/>
    <lineage>
        <taxon>Eukaryota</taxon>
        <taxon>Viridiplantae</taxon>
        <taxon>Streptophyta</taxon>
        <taxon>Embryophyta</taxon>
        <taxon>Tracheophyta</taxon>
        <taxon>Spermatophyta</taxon>
        <taxon>Magnoliopsida</taxon>
        <taxon>eudicotyledons</taxon>
        <taxon>Gunneridae</taxon>
        <taxon>Pentapetalae</taxon>
        <taxon>rosids</taxon>
        <taxon>malvids</taxon>
        <taxon>Brassicales</taxon>
        <taxon>Brassicaceae</taxon>
        <taxon>Brassiceae</taxon>
        <taxon>Eruca</taxon>
    </lineage>
</organism>
<reference evidence="3 4" key="1">
    <citation type="submission" date="2022-03" db="EMBL/GenBank/DDBJ databases">
        <authorList>
            <person name="Macdonald S."/>
            <person name="Ahmed S."/>
            <person name="Newling K."/>
        </authorList>
    </citation>
    <scope>NUCLEOTIDE SEQUENCE [LARGE SCALE GENOMIC DNA]</scope>
</reference>
<keyword evidence="4" id="KW-1185">Reference proteome</keyword>
<dbReference type="InterPro" id="IPR036312">
    <property type="entry name" value="Bifun_inhib/LTP/seed_sf"/>
</dbReference>
<dbReference type="Proteomes" id="UP001642260">
    <property type="component" value="Unassembled WGS sequence"/>
</dbReference>
<dbReference type="InterPro" id="IPR008502">
    <property type="entry name" value="Prolamin-like"/>
</dbReference>
<gene>
    <name evidence="3" type="ORF">ERUC_LOCUS29120</name>
</gene>
<evidence type="ECO:0000313" key="4">
    <source>
        <dbReference type="Proteomes" id="UP001642260"/>
    </source>
</evidence>
<accession>A0ABC8KWE3</accession>
<feature type="domain" description="Prolamin-like" evidence="2">
    <location>
        <begin position="23"/>
        <end position="87"/>
    </location>
</feature>
<dbReference type="AlphaFoldDB" id="A0ABC8KWE3"/>
<comment type="caution">
    <text evidence="3">The sequence shown here is derived from an EMBL/GenBank/DDBJ whole genome shotgun (WGS) entry which is preliminary data.</text>
</comment>
<evidence type="ECO:0000259" key="2">
    <source>
        <dbReference type="Pfam" id="PF05617"/>
    </source>
</evidence>
<dbReference type="Pfam" id="PF05617">
    <property type="entry name" value="Prolamin_like"/>
    <property type="match status" value="1"/>
</dbReference>